<dbReference type="Proteomes" id="UP000317715">
    <property type="component" value="Unassembled WGS sequence"/>
</dbReference>
<dbReference type="PANTHER" id="PTHR43335">
    <property type="entry name" value="ABC TRANSPORTER, ATP-BINDING PROTEIN"/>
    <property type="match status" value="1"/>
</dbReference>
<keyword evidence="3" id="KW-0547">Nucleotide-binding</keyword>
<evidence type="ECO:0000259" key="6">
    <source>
        <dbReference type="PROSITE" id="PS50893"/>
    </source>
</evidence>
<accession>A0A4Y3NE47</accession>
<dbReference type="GO" id="GO:0016887">
    <property type="term" value="F:ATP hydrolysis activity"/>
    <property type="evidence" value="ECO:0007669"/>
    <property type="project" value="InterPro"/>
</dbReference>
<keyword evidence="4 7" id="KW-0067">ATP-binding</keyword>
<dbReference type="GO" id="GO:0005524">
    <property type="term" value="F:ATP binding"/>
    <property type="evidence" value="ECO:0007669"/>
    <property type="project" value="UniProtKB-KW"/>
</dbReference>
<dbReference type="Pfam" id="PF00005">
    <property type="entry name" value="ABC_tran"/>
    <property type="match status" value="1"/>
</dbReference>
<protein>
    <submittedName>
        <fullName evidence="7">ABC transporter ATP-binding protein</fullName>
    </submittedName>
</protein>
<comment type="similarity">
    <text evidence="1">Belongs to the ABC transporter superfamily.</text>
</comment>
<sequence>MNGLQLTGISRSFGDRRVLHDVDLTVHRGEIVGFIGGNGAGKTTTMRVILGLLTPDRGEVTWEGLPIRAQDRRRIGYMPEERGLYPQMPVRDQIIHFALLEGHHTEAAREVADKLIVSLGLQAREQALVQDLSLGNQQRVQLAVALVGNPALLVLDEPFSGLDPIAVETMSRLIREQADRGVGVLFSSHQLELVERLCDKVCVLDRGRVTASGSVVELQDDGKSRWRLGFSRTADSFAAEVSMARGVNVEFSASDRTTVLVSVDGSGRDVPGEILAAAQRHGGLKSIASAQRSLADLLAGKFISSSDPGTSPGAERSLDKVGVSQ</sequence>
<reference evidence="7 8" key="1">
    <citation type="submission" date="2019-06" db="EMBL/GenBank/DDBJ databases">
        <title>Whole genome shotgun sequence of Paenarthrobacter aurescens NBRC 12136.</title>
        <authorList>
            <person name="Hosoyama A."/>
            <person name="Uohara A."/>
            <person name="Ohji S."/>
            <person name="Ichikawa N."/>
        </authorList>
    </citation>
    <scope>NUCLEOTIDE SEQUENCE [LARGE SCALE GENOMIC DNA]</scope>
    <source>
        <strain evidence="7 8">NBRC 12136</strain>
    </source>
</reference>
<organism evidence="7 8">
    <name type="scientific">Paenarthrobacter aurescens</name>
    <name type="common">Arthrobacter aurescens</name>
    <dbReference type="NCBI Taxonomy" id="43663"/>
    <lineage>
        <taxon>Bacteria</taxon>
        <taxon>Bacillati</taxon>
        <taxon>Actinomycetota</taxon>
        <taxon>Actinomycetes</taxon>
        <taxon>Micrococcales</taxon>
        <taxon>Micrococcaceae</taxon>
        <taxon>Paenarthrobacter</taxon>
    </lineage>
</organism>
<evidence type="ECO:0000256" key="2">
    <source>
        <dbReference type="ARBA" id="ARBA00022448"/>
    </source>
</evidence>
<proteinExistence type="inferred from homology"/>
<keyword evidence="8" id="KW-1185">Reference proteome</keyword>
<dbReference type="InterPro" id="IPR003439">
    <property type="entry name" value="ABC_transporter-like_ATP-bd"/>
</dbReference>
<evidence type="ECO:0000256" key="3">
    <source>
        <dbReference type="ARBA" id="ARBA00022741"/>
    </source>
</evidence>
<comment type="caution">
    <text evidence="7">The sequence shown here is derived from an EMBL/GenBank/DDBJ whole genome shotgun (WGS) entry which is preliminary data.</text>
</comment>
<dbReference type="PROSITE" id="PS50893">
    <property type="entry name" value="ABC_TRANSPORTER_2"/>
    <property type="match status" value="1"/>
</dbReference>
<evidence type="ECO:0000313" key="8">
    <source>
        <dbReference type="Proteomes" id="UP000317715"/>
    </source>
</evidence>
<evidence type="ECO:0000256" key="1">
    <source>
        <dbReference type="ARBA" id="ARBA00005417"/>
    </source>
</evidence>
<dbReference type="InterPro" id="IPR017871">
    <property type="entry name" value="ABC_transporter-like_CS"/>
</dbReference>
<dbReference type="InterPro" id="IPR003593">
    <property type="entry name" value="AAA+_ATPase"/>
</dbReference>
<dbReference type="EMBL" id="BJMD01000017">
    <property type="protein sequence ID" value="GEB20110.1"/>
    <property type="molecule type" value="Genomic_DNA"/>
</dbReference>
<dbReference type="PROSITE" id="PS00211">
    <property type="entry name" value="ABC_TRANSPORTER_1"/>
    <property type="match status" value="1"/>
</dbReference>
<name>A0A4Y3NE47_PAEAU</name>
<dbReference type="SMART" id="SM00382">
    <property type="entry name" value="AAA"/>
    <property type="match status" value="1"/>
</dbReference>
<dbReference type="Gene3D" id="3.40.50.300">
    <property type="entry name" value="P-loop containing nucleotide triphosphate hydrolases"/>
    <property type="match status" value="1"/>
</dbReference>
<dbReference type="RefSeq" id="WP_141284583.1">
    <property type="nucleotide sequence ID" value="NZ_BAAAWK010000001.1"/>
</dbReference>
<feature type="domain" description="ABC transporter" evidence="6">
    <location>
        <begin position="4"/>
        <end position="231"/>
    </location>
</feature>
<dbReference type="InterPro" id="IPR027417">
    <property type="entry name" value="P-loop_NTPase"/>
</dbReference>
<keyword evidence="2" id="KW-0813">Transport</keyword>
<evidence type="ECO:0000256" key="5">
    <source>
        <dbReference type="SAM" id="MobiDB-lite"/>
    </source>
</evidence>
<gene>
    <name evidence="7" type="ORF">AAU01_28650</name>
</gene>
<dbReference type="OrthoDB" id="9804819at2"/>
<dbReference type="SUPFAM" id="SSF52540">
    <property type="entry name" value="P-loop containing nucleoside triphosphate hydrolases"/>
    <property type="match status" value="1"/>
</dbReference>
<dbReference type="GeneID" id="97299551"/>
<evidence type="ECO:0000313" key="7">
    <source>
        <dbReference type="EMBL" id="GEB20110.1"/>
    </source>
</evidence>
<dbReference type="AlphaFoldDB" id="A0A4Y3NE47"/>
<feature type="region of interest" description="Disordered" evidence="5">
    <location>
        <begin position="305"/>
        <end position="325"/>
    </location>
</feature>
<evidence type="ECO:0000256" key="4">
    <source>
        <dbReference type="ARBA" id="ARBA00022840"/>
    </source>
</evidence>